<accession>A0A9Q5HRL6</accession>
<dbReference type="PANTHER" id="PTHR15892:SF2">
    <property type="entry name" value="LARGE RIBOSOMAL SUBUNIT PROTEIN UL30M"/>
    <property type="match status" value="1"/>
</dbReference>
<keyword evidence="8" id="KW-1185">Reference proteome</keyword>
<dbReference type="PANTHER" id="PTHR15892">
    <property type="entry name" value="MITOCHONDRIAL RIBOSOMAL PROTEIN L30"/>
    <property type="match status" value="1"/>
</dbReference>
<evidence type="ECO:0000256" key="2">
    <source>
        <dbReference type="ARBA" id="ARBA00022980"/>
    </source>
</evidence>
<evidence type="ECO:0000256" key="1">
    <source>
        <dbReference type="ARBA" id="ARBA00007594"/>
    </source>
</evidence>
<evidence type="ECO:0000256" key="3">
    <source>
        <dbReference type="ARBA" id="ARBA00023274"/>
    </source>
</evidence>
<evidence type="ECO:0000313" key="7">
    <source>
        <dbReference type="EMBL" id="OCB84717.1"/>
    </source>
</evidence>
<keyword evidence="2" id="KW-0689">Ribosomal protein</keyword>
<keyword evidence="3" id="KW-0687">Ribonucleoprotein</keyword>
<dbReference type="InterPro" id="IPR005996">
    <property type="entry name" value="Ribosomal_uL30_bac-type"/>
</dbReference>
<dbReference type="GO" id="GO:0005739">
    <property type="term" value="C:mitochondrion"/>
    <property type="evidence" value="ECO:0007669"/>
    <property type="project" value="TreeGrafter"/>
</dbReference>
<dbReference type="NCBIfam" id="TIGR01308">
    <property type="entry name" value="rpmD_bact"/>
    <property type="match status" value="1"/>
</dbReference>
<feature type="region of interest" description="Disordered" evidence="5">
    <location>
        <begin position="1"/>
        <end position="61"/>
    </location>
</feature>
<gene>
    <name evidence="7" type="ORF">A7U60_g8241</name>
</gene>
<dbReference type="InterPro" id="IPR016082">
    <property type="entry name" value="Ribosomal_uL30_ferredoxin-like"/>
</dbReference>
<reference evidence="7" key="1">
    <citation type="submission" date="2016-06" db="EMBL/GenBank/DDBJ databases">
        <title>Draft Genome sequence of the fungus Inonotus baumii.</title>
        <authorList>
            <person name="Zhu H."/>
            <person name="Lin W."/>
        </authorList>
    </citation>
    <scope>NUCLEOTIDE SEQUENCE</scope>
    <source>
        <strain evidence="7">821</strain>
    </source>
</reference>
<dbReference type="InterPro" id="IPR036919">
    <property type="entry name" value="Ribo_uL30_ferredoxin-like_sf"/>
</dbReference>
<feature type="domain" description="Large ribosomal subunit protein uL30-like ferredoxin-like fold" evidence="6">
    <location>
        <begin position="64"/>
        <end position="114"/>
    </location>
</feature>
<dbReference type="GO" id="GO:0015934">
    <property type="term" value="C:large ribosomal subunit"/>
    <property type="evidence" value="ECO:0007669"/>
    <property type="project" value="InterPro"/>
</dbReference>
<comment type="caution">
    <text evidence="7">The sequence shown here is derived from an EMBL/GenBank/DDBJ whole genome shotgun (WGS) entry which is preliminary data.</text>
</comment>
<dbReference type="GO" id="GO:0006412">
    <property type="term" value="P:translation"/>
    <property type="evidence" value="ECO:0007669"/>
    <property type="project" value="InterPro"/>
</dbReference>
<proteinExistence type="inferred from homology"/>
<dbReference type="SUPFAM" id="SSF55129">
    <property type="entry name" value="Ribosomal protein L30p/L7e"/>
    <property type="match status" value="1"/>
</dbReference>
<name>A0A9Q5HRL6_SANBA</name>
<sequence>MLPRSRVIRPRTGVTPPRRASLAVGRRSASSSSPSSSSTSGSTPQPEFSSTTSPPPQNANKTYFKITLTRSAIGLGASKKSTLASLGIHRRMQTVFHPHKPEFAGKILAVKELVRVENVSGEEVRSKEELRRMRRPQSGFEVVGRVGEGLV</sequence>
<dbReference type="EMBL" id="LNZH02000214">
    <property type="protein sequence ID" value="OCB84717.1"/>
    <property type="molecule type" value="Genomic_DNA"/>
</dbReference>
<dbReference type="AlphaFoldDB" id="A0A9Q5HRL6"/>
<organism evidence="7 8">
    <name type="scientific">Sanghuangporus baumii</name>
    <name type="common">Phellinus baumii</name>
    <dbReference type="NCBI Taxonomy" id="108892"/>
    <lineage>
        <taxon>Eukaryota</taxon>
        <taxon>Fungi</taxon>
        <taxon>Dikarya</taxon>
        <taxon>Basidiomycota</taxon>
        <taxon>Agaricomycotina</taxon>
        <taxon>Agaricomycetes</taxon>
        <taxon>Hymenochaetales</taxon>
        <taxon>Hymenochaetaceae</taxon>
        <taxon>Sanghuangporus</taxon>
    </lineage>
</organism>
<comment type="similarity">
    <text evidence="1">Belongs to the universal ribosomal protein uL30 family.</text>
</comment>
<evidence type="ECO:0000259" key="6">
    <source>
        <dbReference type="Pfam" id="PF00327"/>
    </source>
</evidence>
<dbReference type="Proteomes" id="UP000757232">
    <property type="component" value="Unassembled WGS sequence"/>
</dbReference>
<evidence type="ECO:0000256" key="5">
    <source>
        <dbReference type="SAM" id="MobiDB-lite"/>
    </source>
</evidence>
<dbReference type="Gene3D" id="3.30.1390.20">
    <property type="entry name" value="Ribosomal protein L30, ferredoxin-like fold domain"/>
    <property type="match status" value="1"/>
</dbReference>
<evidence type="ECO:0000313" key="8">
    <source>
        <dbReference type="Proteomes" id="UP000757232"/>
    </source>
</evidence>
<dbReference type="CDD" id="cd00355">
    <property type="entry name" value="Ribosomal_L30_like"/>
    <property type="match status" value="1"/>
</dbReference>
<dbReference type="OrthoDB" id="509901at2759"/>
<dbReference type="Pfam" id="PF00327">
    <property type="entry name" value="Ribosomal_L30"/>
    <property type="match status" value="1"/>
</dbReference>
<feature type="compositionally biased region" description="Low complexity" evidence="5">
    <location>
        <begin position="25"/>
        <end position="44"/>
    </location>
</feature>
<protein>
    <recommendedName>
        <fullName evidence="4">Large ribosomal subunit protein uL30m</fullName>
    </recommendedName>
</protein>
<dbReference type="GO" id="GO:0003735">
    <property type="term" value="F:structural constituent of ribosome"/>
    <property type="evidence" value="ECO:0007669"/>
    <property type="project" value="InterPro"/>
</dbReference>
<evidence type="ECO:0000256" key="4">
    <source>
        <dbReference type="ARBA" id="ARBA00035281"/>
    </source>
</evidence>